<reference evidence="3" key="2">
    <citation type="submission" date="2022-06" db="EMBL/GenBank/DDBJ databases">
        <authorList>
            <person name="Park Y.-J."/>
        </authorList>
    </citation>
    <scope>NUCLEOTIDE SEQUENCE</scope>
    <source>
        <strain evidence="3">TY</strain>
    </source>
</reference>
<dbReference type="AlphaFoldDB" id="A0A9E7MVM3"/>
<dbReference type="InterPro" id="IPR000825">
    <property type="entry name" value="SUF_FeS_clus_asmbl_SufBD_core"/>
</dbReference>
<evidence type="ECO:0000256" key="1">
    <source>
        <dbReference type="ARBA" id="ARBA00043967"/>
    </source>
</evidence>
<protein>
    <submittedName>
        <fullName evidence="3">SufD family Fe-S cluster assembly protein</fullName>
    </submittedName>
</protein>
<dbReference type="PANTHER" id="PTHR30508:SF1">
    <property type="entry name" value="UPF0051 PROTEIN ABCI8, CHLOROPLASTIC-RELATED"/>
    <property type="match status" value="1"/>
</dbReference>
<dbReference type="RefSeq" id="WP_253303830.1">
    <property type="nucleotide sequence ID" value="NZ_CP099582.1"/>
</dbReference>
<dbReference type="GO" id="GO:0016226">
    <property type="term" value="P:iron-sulfur cluster assembly"/>
    <property type="evidence" value="ECO:0007669"/>
    <property type="project" value="InterPro"/>
</dbReference>
<evidence type="ECO:0000313" key="3">
    <source>
        <dbReference type="EMBL" id="USS39873.1"/>
    </source>
</evidence>
<accession>A0A9E7MVM3</accession>
<organism evidence="3 4">
    <name type="scientific">Thermococcus aggregans</name>
    <dbReference type="NCBI Taxonomy" id="110163"/>
    <lineage>
        <taxon>Archaea</taxon>
        <taxon>Methanobacteriati</taxon>
        <taxon>Methanobacteriota</taxon>
        <taxon>Thermococci</taxon>
        <taxon>Thermococcales</taxon>
        <taxon>Thermococcaceae</taxon>
        <taxon>Thermococcus</taxon>
    </lineage>
</organism>
<dbReference type="EMBL" id="CP099582">
    <property type="protein sequence ID" value="USS39873.1"/>
    <property type="molecule type" value="Genomic_DNA"/>
</dbReference>
<keyword evidence="4" id="KW-1185">Reference proteome</keyword>
<dbReference type="PANTHER" id="PTHR30508">
    <property type="entry name" value="FES CLUSTER ASSEMBLY PROTEIN SUF"/>
    <property type="match status" value="1"/>
</dbReference>
<proteinExistence type="inferred from homology"/>
<dbReference type="InterPro" id="IPR055346">
    <property type="entry name" value="Fe-S_cluster_assembly_SufBD"/>
</dbReference>
<evidence type="ECO:0000259" key="2">
    <source>
        <dbReference type="Pfam" id="PF01458"/>
    </source>
</evidence>
<sequence length="377" mass="41646">MRSNGLSKEHVHSITREALETLTYQKYGDSPTIKSYTNWKLFEENSPLKLPIEANAGSVEIKANVLISGSEAKFDLPKGVELSEGTLGLSQPEESRILGFHFYALKKAYRLKITEDLLEPLVIVSHLSEGAFISHHISIEAENVKAPIIIYDMGEEGTKSFVVEIKAKNAEFELLTVGKHKGLSHYLLRASLGEETRVKAFTIISGGKMSHHREDYSLEGAKSELVLRGMPISINSAVDYLTNVLQYGEKTVGETRVQGFSYENGWTVHRGVAKVFESAKGSSSEVNSHIIIMDKGSLGVSVPMLEVDTGEIENASHSSSVAQFDEDALFYLRVRGLTRKEALNLFVHGIGEALSDHLEKLRSKARSNIKELTEGLL</sequence>
<feature type="domain" description="SUF system FeS cluster assembly SufBD core" evidence="2">
    <location>
        <begin position="131"/>
        <end position="349"/>
    </location>
</feature>
<name>A0A9E7MVM3_THEAG</name>
<dbReference type="Proteomes" id="UP001055732">
    <property type="component" value="Chromosome"/>
</dbReference>
<evidence type="ECO:0000313" key="4">
    <source>
        <dbReference type="Proteomes" id="UP001055732"/>
    </source>
</evidence>
<gene>
    <name evidence="3" type="ORF">NF865_05725</name>
</gene>
<comment type="similarity">
    <text evidence="1">Belongs to the iron-sulfur cluster assembly SufBD family.</text>
</comment>
<dbReference type="InterPro" id="IPR037284">
    <property type="entry name" value="SUF_FeS_clus_asmbl_SufBD_sf"/>
</dbReference>
<dbReference type="KEGG" id="tagg:NF865_05725"/>
<dbReference type="Pfam" id="PF01458">
    <property type="entry name" value="SUFBD_core"/>
    <property type="match status" value="1"/>
</dbReference>
<dbReference type="SUPFAM" id="SSF101960">
    <property type="entry name" value="Stabilizer of iron transporter SufD"/>
    <property type="match status" value="1"/>
</dbReference>
<reference evidence="3" key="1">
    <citation type="journal article" date="1998" name="Int. J. Syst. Bacteriol. 48 Pt">
        <title>Thermococcus guaymasensis sp. nov. and Thermococcus aggregans sp. nov., two novel thermophilic archaea isolated from the Guaymas Basin hydrothermal vent site.</title>
        <authorList>
            <person name="Canganella F."/>
            <person name="Jones W.J."/>
            <person name="Gambacorta A."/>
            <person name="Antranikian G."/>
        </authorList>
    </citation>
    <scope>NUCLEOTIDE SEQUENCE</scope>
    <source>
        <strain evidence="3">TY</strain>
    </source>
</reference>